<dbReference type="InterPro" id="IPR029787">
    <property type="entry name" value="Nucleotide_cyclase"/>
</dbReference>
<evidence type="ECO:0000259" key="6">
    <source>
        <dbReference type="PROSITE" id="PS50887"/>
    </source>
</evidence>
<dbReference type="Gene3D" id="3.30.70.270">
    <property type="match status" value="1"/>
</dbReference>
<evidence type="ECO:0000256" key="3">
    <source>
        <dbReference type="ARBA" id="ARBA00012528"/>
    </source>
</evidence>
<feature type="transmembrane region" description="Helical" evidence="5">
    <location>
        <begin position="184"/>
        <end position="203"/>
    </location>
</feature>
<dbReference type="AlphaFoldDB" id="A0A3N1PCQ6"/>
<feature type="transmembrane region" description="Helical" evidence="5">
    <location>
        <begin position="51"/>
        <end position="70"/>
    </location>
</feature>
<dbReference type="Proteomes" id="UP000268033">
    <property type="component" value="Unassembled WGS sequence"/>
</dbReference>
<feature type="transmembrane region" description="Helical" evidence="5">
    <location>
        <begin position="155"/>
        <end position="172"/>
    </location>
</feature>
<feature type="transmembrane region" description="Helical" evidence="5">
    <location>
        <begin position="76"/>
        <end position="98"/>
    </location>
</feature>
<evidence type="ECO:0000256" key="5">
    <source>
        <dbReference type="SAM" id="Phobius"/>
    </source>
</evidence>
<comment type="caution">
    <text evidence="7">The sequence shown here is derived from an EMBL/GenBank/DDBJ whole genome shotgun (WGS) entry which is preliminary data.</text>
</comment>
<keyword evidence="8" id="KW-1185">Reference proteome</keyword>
<dbReference type="PANTHER" id="PTHR45138">
    <property type="entry name" value="REGULATORY COMPONENTS OF SENSORY TRANSDUCTION SYSTEM"/>
    <property type="match status" value="1"/>
</dbReference>
<evidence type="ECO:0000313" key="7">
    <source>
        <dbReference type="EMBL" id="ROQ24787.1"/>
    </source>
</evidence>
<feature type="domain" description="GGDEF" evidence="6">
    <location>
        <begin position="267"/>
        <end position="403"/>
    </location>
</feature>
<dbReference type="SUPFAM" id="SSF55073">
    <property type="entry name" value="Nucleotide cyclase"/>
    <property type="match status" value="1"/>
</dbReference>
<comment type="catalytic activity">
    <reaction evidence="4">
        <text>2 GTP = 3',3'-c-di-GMP + 2 diphosphate</text>
        <dbReference type="Rhea" id="RHEA:24898"/>
        <dbReference type="ChEBI" id="CHEBI:33019"/>
        <dbReference type="ChEBI" id="CHEBI:37565"/>
        <dbReference type="ChEBI" id="CHEBI:58805"/>
        <dbReference type="EC" id="2.7.7.65"/>
    </reaction>
</comment>
<evidence type="ECO:0000256" key="4">
    <source>
        <dbReference type="ARBA" id="ARBA00034247"/>
    </source>
</evidence>
<protein>
    <recommendedName>
        <fullName evidence="3">diguanylate cyclase</fullName>
        <ecNumber evidence="3">2.7.7.65</ecNumber>
    </recommendedName>
</protein>
<dbReference type="SMART" id="SM00267">
    <property type="entry name" value="GGDEF"/>
    <property type="match status" value="1"/>
</dbReference>
<dbReference type="InterPro" id="IPR043128">
    <property type="entry name" value="Rev_trsase/Diguanyl_cyclase"/>
</dbReference>
<keyword evidence="5" id="KW-1133">Transmembrane helix</keyword>
<dbReference type="InterPro" id="IPR000160">
    <property type="entry name" value="GGDEF_dom"/>
</dbReference>
<proteinExistence type="predicted"/>
<reference evidence="7 8" key="1">
    <citation type="submission" date="2018-11" db="EMBL/GenBank/DDBJ databases">
        <title>Genomic Encyclopedia of Type Strains, Phase IV (KMG-IV): sequencing the most valuable type-strain genomes for metagenomic binning, comparative biology and taxonomic classification.</title>
        <authorList>
            <person name="Goeker M."/>
        </authorList>
    </citation>
    <scope>NUCLEOTIDE SEQUENCE [LARGE SCALE GENOMIC DNA]</scope>
    <source>
        <strain evidence="7 8">DSM 21945</strain>
    </source>
</reference>
<dbReference type="CDD" id="cd01949">
    <property type="entry name" value="GGDEF"/>
    <property type="match status" value="1"/>
</dbReference>
<comment type="cofactor">
    <cofactor evidence="1">
        <name>Mg(2+)</name>
        <dbReference type="ChEBI" id="CHEBI:18420"/>
    </cofactor>
</comment>
<dbReference type="GO" id="GO:0043709">
    <property type="term" value="P:cell adhesion involved in single-species biofilm formation"/>
    <property type="evidence" value="ECO:0007669"/>
    <property type="project" value="TreeGrafter"/>
</dbReference>
<dbReference type="GO" id="GO:0052621">
    <property type="term" value="F:diguanylate cyclase activity"/>
    <property type="evidence" value="ECO:0007669"/>
    <property type="project" value="UniProtKB-EC"/>
</dbReference>
<evidence type="ECO:0000256" key="2">
    <source>
        <dbReference type="ARBA" id="ARBA00004665"/>
    </source>
</evidence>
<dbReference type="Pfam" id="PF00990">
    <property type="entry name" value="GGDEF"/>
    <property type="match status" value="1"/>
</dbReference>
<dbReference type="STRING" id="584787.GCA_001247655_01099"/>
<gene>
    <name evidence="7" type="ORF">EDC28_10634</name>
</gene>
<dbReference type="PROSITE" id="PS50887">
    <property type="entry name" value="GGDEF"/>
    <property type="match status" value="1"/>
</dbReference>
<keyword evidence="5" id="KW-0812">Transmembrane</keyword>
<name>A0A3N1PCQ6_9GAMM</name>
<sequence length="406" mass="45047">MTAASPSEKAATGGLRAQLAPFSLHFVGNQADWEQPFREAYFHNTLGQARIAIGFGVFYFSLFAILDLLVLPERLLEAWVCRFGVFLPAGLMVLALSFHKSFMGFYQGALAFLVLLGGSGVIYLTTLTSQTDSYLYYAGLILAFMFGYGFAKLRFVTATCCCWTLVLIFEVVEFTVNHPSLKGLLSNQFFFIGANIVGMMICYHQEKSARLAFLLQNQLAEQNALLLSHNQNLAKLTNLDGLTKVANRRHLDQFFHQAWKQCLDERHPLAIIICDIDVFKQYNDHYGHVAGDDCLIKVAKALSQSVRRANTLVGRYGGEEFAVVMAGAYTEEAQTVAERIRQAVQQLALPHVKSETKVVTLSLGVAAAVPSQYLTQRELFQCADSALYEAKLAGRNQVKVGQLIKA</sequence>
<dbReference type="GO" id="GO:1902201">
    <property type="term" value="P:negative regulation of bacterial-type flagellum-dependent cell motility"/>
    <property type="evidence" value="ECO:0007669"/>
    <property type="project" value="TreeGrafter"/>
</dbReference>
<feature type="transmembrane region" description="Helical" evidence="5">
    <location>
        <begin position="110"/>
        <end position="128"/>
    </location>
</feature>
<comment type="pathway">
    <text evidence="2">Purine metabolism; 3',5'-cyclic di-GMP biosynthesis.</text>
</comment>
<dbReference type="NCBIfam" id="TIGR00254">
    <property type="entry name" value="GGDEF"/>
    <property type="match status" value="1"/>
</dbReference>
<evidence type="ECO:0000313" key="8">
    <source>
        <dbReference type="Proteomes" id="UP000268033"/>
    </source>
</evidence>
<dbReference type="FunFam" id="3.30.70.270:FF:000001">
    <property type="entry name" value="Diguanylate cyclase domain protein"/>
    <property type="match status" value="1"/>
</dbReference>
<dbReference type="GO" id="GO:0005886">
    <property type="term" value="C:plasma membrane"/>
    <property type="evidence" value="ECO:0007669"/>
    <property type="project" value="TreeGrafter"/>
</dbReference>
<keyword evidence="5" id="KW-0472">Membrane</keyword>
<evidence type="ECO:0000256" key="1">
    <source>
        <dbReference type="ARBA" id="ARBA00001946"/>
    </source>
</evidence>
<organism evidence="7 8">
    <name type="scientific">Gallaecimonas pentaromativorans</name>
    <dbReference type="NCBI Taxonomy" id="584787"/>
    <lineage>
        <taxon>Bacteria</taxon>
        <taxon>Pseudomonadati</taxon>
        <taxon>Pseudomonadota</taxon>
        <taxon>Gammaproteobacteria</taxon>
        <taxon>Enterobacterales</taxon>
        <taxon>Gallaecimonadaceae</taxon>
        <taxon>Gallaecimonas</taxon>
    </lineage>
</organism>
<accession>A0A3N1PCQ6</accession>
<dbReference type="RefSeq" id="WP_170164111.1">
    <property type="nucleotide sequence ID" value="NZ_RJUL01000006.1"/>
</dbReference>
<feature type="transmembrane region" description="Helical" evidence="5">
    <location>
        <begin position="134"/>
        <end position="150"/>
    </location>
</feature>
<dbReference type="EMBL" id="RJUL01000006">
    <property type="protein sequence ID" value="ROQ24787.1"/>
    <property type="molecule type" value="Genomic_DNA"/>
</dbReference>
<dbReference type="PANTHER" id="PTHR45138:SF9">
    <property type="entry name" value="DIGUANYLATE CYCLASE DGCM-RELATED"/>
    <property type="match status" value="1"/>
</dbReference>
<dbReference type="EC" id="2.7.7.65" evidence="3"/>
<dbReference type="InterPro" id="IPR050469">
    <property type="entry name" value="Diguanylate_Cyclase"/>
</dbReference>